<dbReference type="EMBL" id="HBUE01150956">
    <property type="protein sequence ID" value="CAG6505163.1"/>
    <property type="molecule type" value="Transcribed_RNA"/>
</dbReference>
<dbReference type="AlphaFoldDB" id="A0A8D8D926"/>
<protein>
    <submittedName>
        <fullName evidence="2">(northern house mosquito) hypothetical protein</fullName>
    </submittedName>
</protein>
<accession>A0A8D8D926</accession>
<dbReference type="EMBL" id="HBUE01255942">
    <property type="protein sequence ID" value="CAG6556459.1"/>
    <property type="molecule type" value="Transcribed_RNA"/>
</dbReference>
<reference evidence="2" key="1">
    <citation type="submission" date="2021-05" db="EMBL/GenBank/DDBJ databases">
        <authorList>
            <person name="Alioto T."/>
            <person name="Alioto T."/>
            <person name="Gomez Garrido J."/>
        </authorList>
    </citation>
    <scope>NUCLEOTIDE SEQUENCE</scope>
</reference>
<evidence type="ECO:0000256" key="1">
    <source>
        <dbReference type="SAM" id="MobiDB-lite"/>
    </source>
</evidence>
<dbReference type="EMBL" id="HBUE01255941">
    <property type="protein sequence ID" value="CAG6556457.1"/>
    <property type="molecule type" value="Transcribed_RNA"/>
</dbReference>
<proteinExistence type="predicted"/>
<sequence>MRTTAPNWLRTCSGGVASRSEACSCLRKRPPTLSSRAKIPTGLSHAASSSATKHWTGYVASWRQTVAVNGTASSTSWTTTTRTARSCSAKCPRSSGTRSASGPSGSWVV</sequence>
<feature type="region of interest" description="Disordered" evidence="1">
    <location>
        <begin position="84"/>
        <end position="109"/>
    </location>
</feature>
<evidence type="ECO:0000313" key="2">
    <source>
        <dbReference type="EMBL" id="CAG6505161.1"/>
    </source>
</evidence>
<organism evidence="2">
    <name type="scientific">Culex pipiens</name>
    <name type="common">House mosquito</name>
    <dbReference type="NCBI Taxonomy" id="7175"/>
    <lineage>
        <taxon>Eukaryota</taxon>
        <taxon>Metazoa</taxon>
        <taxon>Ecdysozoa</taxon>
        <taxon>Arthropoda</taxon>
        <taxon>Hexapoda</taxon>
        <taxon>Insecta</taxon>
        <taxon>Pterygota</taxon>
        <taxon>Neoptera</taxon>
        <taxon>Endopterygota</taxon>
        <taxon>Diptera</taxon>
        <taxon>Nematocera</taxon>
        <taxon>Culicoidea</taxon>
        <taxon>Culicidae</taxon>
        <taxon>Culicinae</taxon>
        <taxon>Culicini</taxon>
        <taxon>Culex</taxon>
        <taxon>Culex</taxon>
    </lineage>
</organism>
<name>A0A8D8D926_CULPI</name>
<dbReference type="EMBL" id="HBUE01150955">
    <property type="protein sequence ID" value="CAG6505161.1"/>
    <property type="molecule type" value="Transcribed_RNA"/>
</dbReference>
<feature type="compositionally biased region" description="Polar residues" evidence="1">
    <location>
        <begin position="94"/>
        <end position="109"/>
    </location>
</feature>
<dbReference type="EMBL" id="HBUE01123189">
    <property type="protein sequence ID" value="CAG6493296.1"/>
    <property type="molecule type" value="Transcribed_RNA"/>
</dbReference>